<reference evidence="11 12" key="1">
    <citation type="journal article" date="2021" name="Front. Microbiol.">
        <title>Aerobic Denitrification and Heterotrophic Sulfur Oxidation in the Genus Halomonas Revealed by Six Novel Species Characterizations and Genome-Based Analysis.</title>
        <authorList>
            <person name="Wang L."/>
            <person name="Shao Z."/>
        </authorList>
    </citation>
    <scope>NUCLEOTIDE SEQUENCE [LARGE SCALE GENOMIC DNA]</scope>
    <source>
        <strain evidence="11 12">MCCC 1A11036</strain>
    </source>
</reference>
<comment type="subunit">
    <text evidence="9">The complex comprises the extracytoplasmic solute receptor protein and the two transmembrane proteins.</text>
</comment>
<dbReference type="RefSeq" id="WP_234272143.1">
    <property type="nucleotide sequence ID" value="NZ_JABFTT010000001.1"/>
</dbReference>
<feature type="domain" description="Tripartite ATP-independent periplasmic transporters DctQ component" evidence="10">
    <location>
        <begin position="6"/>
        <end position="134"/>
    </location>
</feature>
<evidence type="ECO:0000256" key="8">
    <source>
        <dbReference type="ARBA" id="ARBA00038436"/>
    </source>
</evidence>
<dbReference type="Pfam" id="PF04290">
    <property type="entry name" value="DctQ"/>
    <property type="match status" value="1"/>
</dbReference>
<keyword evidence="4 9" id="KW-0997">Cell inner membrane</keyword>
<keyword evidence="2 9" id="KW-0813">Transport</keyword>
<evidence type="ECO:0000256" key="9">
    <source>
        <dbReference type="RuleBase" id="RU369079"/>
    </source>
</evidence>
<dbReference type="EMBL" id="JABFTT010000001">
    <property type="protein sequence ID" value="MCE8018760.1"/>
    <property type="molecule type" value="Genomic_DNA"/>
</dbReference>
<evidence type="ECO:0000256" key="5">
    <source>
        <dbReference type="ARBA" id="ARBA00022692"/>
    </source>
</evidence>
<evidence type="ECO:0000313" key="11">
    <source>
        <dbReference type="EMBL" id="MCE8018760.1"/>
    </source>
</evidence>
<feature type="transmembrane region" description="Helical" evidence="9">
    <location>
        <begin position="32"/>
        <end position="50"/>
    </location>
</feature>
<proteinExistence type="inferred from homology"/>
<comment type="caution">
    <text evidence="9">Lacks conserved residue(s) required for the propagation of feature annotation.</text>
</comment>
<gene>
    <name evidence="11" type="ORF">HOP51_01325</name>
</gene>
<evidence type="ECO:0000259" key="10">
    <source>
        <dbReference type="Pfam" id="PF04290"/>
    </source>
</evidence>
<evidence type="ECO:0000256" key="7">
    <source>
        <dbReference type="ARBA" id="ARBA00023136"/>
    </source>
</evidence>
<dbReference type="Proteomes" id="UP001320122">
    <property type="component" value="Unassembled WGS sequence"/>
</dbReference>
<comment type="subcellular location">
    <subcellularLocation>
        <location evidence="1 9">Cell inner membrane</location>
        <topology evidence="1 9">Multi-pass membrane protein</topology>
    </subcellularLocation>
</comment>
<evidence type="ECO:0000256" key="2">
    <source>
        <dbReference type="ARBA" id="ARBA00022448"/>
    </source>
</evidence>
<protein>
    <recommendedName>
        <fullName evidence="9">TRAP transporter small permease protein</fullName>
    </recommendedName>
</protein>
<feature type="transmembrane region" description="Helical" evidence="9">
    <location>
        <begin position="109"/>
        <end position="130"/>
    </location>
</feature>
<feature type="transmembrane region" description="Helical" evidence="9">
    <location>
        <begin position="71"/>
        <end position="89"/>
    </location>
</feature>
<keyword evidence="12" id="KW-1185">Reference proteome</keyword>
<evidence type="ECO:0000256" key="6">
    <source>
        <dbReference type="ARBA" id="ARBA00022989"/>
    </source>
</evidence>
<evidence type="ECO:0000256" key="3">
    <source>
        <dbReference type="ARBA" id="ARBA00022475"/>
    </source>
</evidence>
<evidence type="ECO:0000256" key="1">
    <source>
        <dbReference type="ARBA" id="ARBA00004429"/>
    </source>
</evidence>
<dbReference type="InterPro" id="IPR007387">
    <property type="entry name" value="TRAP_DctQ"/>
</dbReference>
<accession>A0ABS9AAF0</accession>
<sequence length="139" mass="15845">MMVAIASLTFYQVLMRYGFNKSSSWSEEAIRFIFIWCSLLSVSIGIREKIHIGINIVVQLFSHVTQRTIEIFAYLLILLFSGSLVFYGTKVVLSTQYQTSPALGLPMSWVYLSVPTMGVLVIFYSALEILSLMRQFKKP</sequence>
<evidence type="ECO:0000313" key="12">
    <source>
        <dbReference type="Proteomes" id="UP001320122"/>
    </source>
</evidence>
<keyword evidence="5 9" id="KW-0812">Transmembrane</keyword>
<dbReference type="InterPro" id="IPR055348">
    <property type="entry name" value="DctQ"/>
</dbReference>
<comment type="caution">
    <text evidence="11">The sequence shown here is derived from an EMBL/GenBank/DDBJ whole genome shotgun (WGS) entry which is preliminary data.</text>
</comment>
<comment type="function">
    <text evidence="9">Part of the tripartite ATP-independent periplasmic (TRAP) transport system.</text>
</comment>
<keyword evidence="7 9" id="KW-0472">Membrane</keyword>
<organism evidence="11 12">
    <name type="scientific">Billgrantia zhangzhouensis</name>
    <dbReference type="NCBI Taxonomy" id="2733481"/>
    <lineage>
        <taxon>Bacteria</taxon>
        <taxon>Pseudomonadati</taxon>
        <taxon>Pseudomonadota</taxon>
        <taxon>Gammaproteobacteria</taxon>
        <taxon>Oceanospirillales</taxon>
        <taxon>Halomonadaceae</taxon>
        <taxon>Billgrantia</taxon>
    </lineage>
</organism>
<keyword evidence="6 9" id="KW-1133">Transmembrane helix</keyword>
<comment type="similarity">
    <text evidence="8 9">Belongs to the TRAP transporter small permease family.</text>
</comment>
<dbReference type="PANTHER" id="PTHR35011:SF2">
    <property type="entry name" value="2,3-DIKETO-L-GULONATE TRAP TRANSPORTER SMALL PERMEASE PROTEIN YIAM"/>
    <property type="match status" value="1"/>
</dbReference>
<name>A0ABS9AAF0_9GAMM</name>
<dbReference type="PANTHER" id="PTHR35011">
    <property type="entry name" value="2,3-DIKETO-L-GULONATE TRAP TRANSPORTER SMALL PERMEASE PROTEIN YIAM"/>
    <property type="match status" value="1"/>
</dbReference>
<evidence type="ECO:0000256" key="4">
    <source>
        <dbReference type="ARBA" id="ARBA00022519"/>
    </source>
</evidence>
<keyword evidence="3" id="KW-1003">Cell membrane</keyword>